<evidence type="ECO:0000313" key="2">
    <source>
        <dbReference type="Proteomes" id="UP000660745"/>
    </source>
</evidence>
<proteinExistence type="predicted"/>
<keyword evidence="2" id="KW-1185">Reference proteome</keyword>
<reference evidence="1" key="2">
    <citation type="submission" date="2020-09" db="EMBL/GenBank/DDBJ databases">
        <authorList>
            <person name="Sun Q."/>
            <person name="Zhou Y."/>
        </authorList>
    </citation>
    <scope>NUCLEOTIDE SEQUENCE</scope>
    <source>
        <strain evidence="1">CGMCC 4.7430</strain>
    </source>
</reference>
<reference evidence="1" key="1">
    <citation type="journal article" date="2014" name="Int. J. Syst. Evol. Microbiol.">
        <title>Complete genome sequence of Corynebacterium casei LMG S-19264T (=DSM 44701T), isolated from a smear-ripened cheese.</title>
        <authorList>
            <consortium name="US DOE Joint Genome Institute (JGI-PGF)"/>
            <person name="Walter F."/>
            <person name="Albersmeier A."/>
            <person name="Kalinowski J."/>
            <person name="Ruckert C."/>
        </authorList>
    </citation>
    <scope>NUCLEOTIDE SEQUENCE</scope>
    <source>
        <strain evidence="1">CGMCC 4.7430</strain>
    </source>
</reference>
<dbReference type="Proteomes" id="UP000660745">
    <property type="component" value="Unassembled WGS sequence"/>
</dbReference>
<gene>
    <name evidence="1" type="ORF">GCM10012278_08620</name>
</gene>
<accession>A0A918A1N0</accession>
<protein>
    <submittedName>
        <fullName evidence="1">Uncharacterized protein</fullName>
    </submittedName>
</protein>
<dbReference type="AlphaFoldDB" id="A0A918A1N0"/>
<organism evidence="1 2">
    <name type="scientific">Nonomuraea glycinis</name>
    <dbReference type="NCBI Taxonomy" id="2047744"/>
    <lineage>
        <taxon>Bacteria</taxon>
        <taxon>Bacillati</taxon>
        <taxon>Actinomycetota</taxon>
        <taxon>Actinomycetes</taxon>
        <taxon>Streptosporangiales</taxon>
        <taxon>Streptosporangiaceae</taxon>
        <taxon>Nonomuraea</taxon>
    </lineage>
</organism>
<dbReference type="EMBL" id="BMNK01000001">
    <property type="protein sequence ID" value="GGP02227.1"/>
    <property type="molecule type" value="Genomic_DNA"/>
</dbReference>
<dbReference type="RefSeq" id="WP_225278046.1">
    <property type="nucleotide sequence ID" value="NZ_BMNK01000001.1"/>
</dbReference>
<sequence>MAGHLTRACAALRVARAHLLDALCVLAGRPAPPPGAHPVRRIHERVLQAVESVPPGALQPGDVYAATDVQAGLLNAEVPAPSDTAALCIRRTVDGVGPADLWKLARGTAMTRDDLLRGAAAVLAPGYPGAGDPLGELAAHTLAQEVAERSPCHWGRDHTEVVRAALYRILADLADTLLEVSDSTPTPLNWTVHDSGRRYCATTAGRGVTHDVLVRTARGTPLAAAPVWHRHPPCPAWEWRITGGPVGRGSRSCAPFPSAFAAQHAAECAITALTAGRCGL</sequence>
<comment type="caution">
    <text evidence="1">The sequence shown here is derived from an EMBL/GenBank/DDBJ whole genome shotgun (WGS) entry which is preliminary data.</text>
</comment>
<evidence type="ECO:0000313" key="1">
    <source>
        <dbReference type="EMBL" id="GGP02227.1"/>
    </source>
</evidence>
<name>A0A918A1N0_9ACTN</name>